<proteinExistence type="predicted"/>
<protein>
    <submittedName>
        <fullName evidence="2">Uncharacterized protein</fullName>
    </submittedName>
</protein>
<dbReference type="GeneID" id="87812038"/>
<gene>
    <name evidence="2" type="ORF">LOC62_07G008874</name>
</gene>
<name>A0AAF0YEQ4_9TREE</name>
<dbReference type="RefSeq" id="XP_062631401.1">
    <property type="nucleotide sequence ID" value="XM_062775417.1"/>
</dbReference>
<evidence type="ECO:0000256" key="1">
    <source>
        <dbReference type="SAM" id="MobiDB-lite"/>
    </source>
</evidence>
<feature type="region of interest" description="Disordered" evidence="1">
    <location>
        <begin position="96"/>
        <end position="124"/>
    </location>
</feature>
<dbReference type="Proteomes" id="UP000827549">
    <property type="component" value="Chromosome 7"/>
</dbReference>
<dbReference type="AlphaFoldDB" id="A0AAF0YEQ4"/>
<organism evidence="2 3">
    <name type="scientific">Vanrija pseudolonga</name>
    <dbReference type="NCBI Taxonomy" id="143232"/>
    <lineage>
        <taxon>Eukaryota</taxon>
        <taxon>Fungi</taxon>
        <taxon>Dikarya</taxon>
        <taxon>Basidiomycota</taxon>
        <taxon>Agaricomycotina</taxon>
        <taxon>Tremellomycetes</taxon>
        <taxon>Trichosporonales</taxon>
        <taxon>Trichosporonaceae</taxon>
        <taxon>Vanrija</taxon>
    </lineage>
</organism>
<evidence type="ECO:0000313" key="3">
    <source>
        <dbReference type="Proteomes" id="UP000827549"/>
    </source>
</evidence>
<keyword evidence="3" id="KW-1185">Reference proteome</keyword>
<dbReference type="EMBL" id="CP086720">
    <property type="protein sequence ID" value="WOO85375.1"/>
    <property type="molecule type" value="Genomic_DNA"/>
</dbReference>
<evidence type="ECO:0000313" key="2">
    <source>
        <dbReference type="EMBL" id="WOO85375.1"/>
    </source>
</evidence>
<sequence>MSATPLPLELIGLIVLELADNGDTATLASLARCNSTLNELATLPLYRRLVLTRRNAARLFHGLDYKPPRPPMTKAEYEAGLAAFAERFSDLFDPENELEEEDDGDWPHSNWIDQPDTDDDLAPSADDLRAVSPSDWARRLELLAMCTHLTILQVPEEGFVAALPKAVKTDDDDKPLQLFPNVTHLAIGNRAVLTLSNYSARMIYDDPEHPLAALIDKGVLGRPHSACITCVPDEGVPGIPPNYIYHLFADTKLDKIEEDQVRFVLSEFGQHYYTTNLGRTQVAADALPDSVVSLTSHAMRYSGPRESQALRGPDHDAGIGLPFVGGTQDRTYRVFYDSAEIDSQQERADTVALALKLSAPTSDLGPCEMWEHIDVTNGVDNGTVKGIQTAVQSLLASDPAGYARRTVSFCGAAVSLVPWIEEDRDTELEAAHVAAKDEYNRLVGEVRDKENARREARKQATFAATYTVLLPGQAKELQPAKEKMVEAQLIVAQKRREANAATSAWAATKDANAKAAAQTAMDAASAALTTAQKANKALSAEYHNGLNAALLISAAQTRTDGSEDTDGKDAPG</sequence>
<accession>A0AAF0YEQ4</accession>
<reference evidence="2" key="1">
    <citation type="submission" date="2023-10" db="EMBL/GenBank/DDBJ databases">
        <authorList>
            <person name="Noh H."/>
        </authorList>
    </citation>
    <scope>NUCLEOTIDE SEQUENCE</scope>
    <source>
        <strain evidence="2">DUCC4014</strain>
    </source>
</reference>